<dbReference type="EMBL" id="BQXH01000007">
    <property type="protein sequence ID" value="GKS81326.1"/>
    <property type="molecule type" value="Genomic_DNA"/>
</dbReference>
<dbReference type="InterPro" id="IPR050429">
    <property type="entry name" value="PTS_Glucose_EIICBA"/>
</dbReference>
<evidence type="ECO:0000256" key="7">
    <source>
        <dbReference type="ARBA" id="ARBA00022692"/>
    </source>
</evidence>
<comment type="caution">
    <text evidence="15">The sequence shown here is derived from an EMBL/GenBank/DDBJ whole genome shotgun (WGS) entry which is preliminary data.</text>
</comment>
<evidence type="ECO:0000256" key="1">
    <source>
        <dbReference type="ARBA" id="ARBA00004651"/>
    </source>
</evidence>
<name>A0ABQ5JKX6_9LACO</name>
<dbReference type="Pfam" id="PF00367">
    <property type="entry name" value="PTS_EIIB"/>
    <property type="match status" value="1"/>
</dbReference>
<sequence length="482" mass="51537">MGKGNFSGNLQKFAKSLMTPVAVLPAAALLLRIGSKDLLNISWMEAGGNAVFENIALIFAIGVAIGLAKDNNGVAGIAAAVGYLVLTSVAKTFNKDIDMGVLAGIVSGLLAGYLYNKYHKIRVPDFLGFFGGKRFVPIITSLYSMVIGVLAGYIWPVIQTGIDNLGNALVHAGSIGLFFYGFLNRILVPTGLHQILNTIVNFQIGTFTNVAGHVVHGDLLRYYAGDPNGGMFTAGGYAVTMIALPFVCLAMYKAAKPEKRKAVSGLLISAALTAFLTGVTEPIEFSFMFVSPILLVVHAVIMGLANVIVAGLGVRLGVSFSNGLMDYLLTYGAGTKQLLVIPVGIVAGLLYYFIFYYVIVKFNVPTPGRTDDADDLLTDVDTSDDLTKSRKEKIDENTKQDAEDFNNKARNILQALGGNNNITDLDACITRIRVSVVDSEKVDESKLKENGATGIVKLGKNNYQVVVGTIADPLVSEMKELK</sequence>
<dbReference type="SUPFAM" id="SSF55604">
    <property type="entry name" value="Glucose permease domain IIB"/>
    <property type="match status" value="1"/>
</dbReference>
<dbReference type="PANTHER" id="PTHR30009">
    <property type="entry name" value="CYTOCHROME C-TYPE SYNTHESIS PROTEIN AND PTS TRANSMEMBRANE COMPONENT"/>
    <property type="match status" value="1"/>
</dbReference>
<keyword evidence="4" id="KW-0762">Sugar transport</keyword>
<dbReference type="Gene3D" id="3.30.1360.60">
    <property type="entry name" value="Glucose permease domain IIB"/>
    <property type="match status" value="1"/>
</dbReference>
<keyword evidence="9 12" id="KW-1133">Transmembrane helix</keyword>
<feature type="domain" description="PTS EIIB type-1" evidence="13">
    <location>
        <begin position="406"/>
        <end position="482"/>
    </location>
</feature>
<dbReference type="CDD" id="cd00212">
    <property type="entry name" value="PTS_IIB_glc"/>
    <property type="match status" value="1"/>
</dbReference>
<feature type="transmembrane region" description="Helical" evidence="12">
    <location>
        <begin position="99"/>
        <end position="115"/>
    </location>
</feature>
<proteinExistence type="predicted"/>
<evidence type="ECO:0000256" key="6">
    <source>
        <dbReference type="ARBA" id="ARBA00022683"/>
    </source>
</evidence>
<dbReference type="PANTHER" id="PTHR30009:SF4">
    <property type="entry name" value="PTS SYSTEM N-ACETYLGLUCOSAMINE-SPECIFIC EIICBA COMPONENT"/>
    <property type="match status" value="1"/>
</dbReference>
<keyword evidence="10 12" id="KW-0472">Membrane</keyword>
<evidence type="ECO:0000256" key="11">
    <source>
        <dbReference type="PROSITE-ProRule" id="PRU00421"/>
    </source>
</evidence>
<dbReference type="PROSITE" id="PS51098">
    <property type="entry name" value="PTS_EIIB_TYPE_1"/>
    <property type="match status" value="1"/>
</dbReference>
<keyword evidence="3" id="KW-1003">Cell membrane</keyword>
<keyword evidence="6" id="KW-0598">Phosphotransferase system</keyword>
<feature type="transmembrane region" description="Helical" evidence="12">
    <location>
        <begin position="338"/>
        <end position="359"/>
    </location>
</feature>
<dbReference type="InterPro" id="IPR036878">
    <property type="entry name" value="Glu_permease_IIB"/>
</dbReference>
<evidence type="ECO:0000256" key="2">
    <source>
        <dbReference type="ARBA" id="ARBA00022448"/>
    </source>
</evidence>
<dbReference type="InterPro" id="IPR013013">
    <property type="entry name" value="PTS_EIIC_1"/>
</dbReference>
<feature type="transmembrane region" description="Helical" evidence="12">
    <location>
        <begin position="164"/>
        <end position="183"/>
    </location>
</feature>
<evidence type="ECO:0000256" key="4">
    <source>
        <dbReference type="ARBA" id="ARBA00022597"/>
    </source>
</evidence>
<feature type="active site" description="Phosphocysteine intermediate; for EIIB activity" evidence="11">
    <location>
        <position position="428"/>
    </location>
</feature>
<dbReference type="Proteomes" id="UP001055149">
    <property type="component" value="Unassembled WGS sequence"/>
</dbReference>
<evidence type="ECO:0000259" key="14">
    <source>
        <dbReference type="PROSITE" id="PS51103"/>
    </source>
</evidence>
<dbReference type="InterPro" id="IPR003352">
    <property type="entry name" value="PTS_EIIC"/>
</dbReference>
<accession>A0ABQ5JKX6</accession>
<feature type="transmembrane region" description="Helical" evidence="12">
    <location>
        <begin position="75"/>
        <end position="93"/>
    </location>
</feature>
<keyword evidence="5" id="KW-0808">Transferase</keyword>
<keyword evidence="7 12" id="KW-0812">Transmembrane</keyword>
<evidence type="ECO:0000259" key="13">
    <source>
        <dbReference type="PROSITE" id="PS51098"/>
    </source>
</evidence>
<reference evidence="15" key="1">
    <citation type="journal article" date="2022" name="Int. J. Syst. Evol. Microbiol.">
        <title>A novel species of lactic acid bacteria, Ligilactobacillus pabuli sp. nov., isolated from alfalfa silage.</title>
        <authorList>
            <person name="Tohno M."/>
            <person name="Tanizawa Y."/>
            <person name="Sawada H."/>
            <person name="Sakamoto M."/>
            <person name="Ohkuma M."/>
            <person name="Kobayashi H."/>
        </authorList>
    </citation>
    <scope>NUCLEOTIDE SEQUENCE</scope>
    <source>
        <strain evidence="15">AF129</strain>
    </source>
</reference>
<evidence type="ECO:0000256" key="8">
    <source>
        <dbReference type="ARBA" id="ARBA00022777"/>
    </source>
</evidence>
<feature type="domain" description="PTS EIIC type-1" evidence="14">
    <location>
        <begin position="4"/>
        <end position="371"/>
    </location>
</feature>
<keyword evidence="2" id="KW-0813">Transport</keyword>
<dbReference type="PROSITE" id="PS01035">
    <property type="entry name" value="PTS_EIIB_TYPE_1_CYS"/>
    <property type="match status" value="1"/>
</dbReference>
<protein>
    <submittedName>
        <fullName evidence="15">PTS acetylglucosamine transporter subunit IIB</fullName>
    </submittedName>
</protein>
<feature type="transmembrane region" description="Helical" evidence="12">
    <location>
        <begin position="262"/>
        <end position="279"/>
    </location>
</feature>
<comment type="subcellular location">
    <subcellularLocation>
        <location evidence="1">Cell membrane</location>
        <topology evidence="1">Multi-pass membrane protein</topology>
    </subcellularLocation>
</comment>
<evidence type="ECO:0000256" key="3">
    <source>
        <dbReference type="ARBA" id="ARBA00022475"/>
    </source>
</evidence>
<gene>
    <name evidence="15" type="primary">nagE</name>
    <name evidence="15" type="ORF">LPAF129_10120</name>
</gene>
<dbReference type="Pfam" id="PF02378">
    <property type="entry name" value="PTS_EIIC"/>
    <property type="match status" value="1"/>
</dbReference>
<evidence type="ECO:0000313" key="15">
    <source>
        <dbReference type="EMBL" id="GKS81326.1"/>
    </source>
</evidence>
<evidence type="ECO:0000313" key="16">
    <source>
        <dbReference type="Proteomes" id="UP001055149"/>
    </source>
</evidence>
<dbReference type="PROSITE" id="PS51103">
    <property type="entry name" value="PTS_EIIC_TYPE_1"/>
    <property type="match status" value="1"/>
</dbReference>
<evidence type="ECO:0000256" key="5">
    <source>
        <dbReference type="ARBA" id="ARBA00022679"/>
    </source>
</evidence>
<keyword evidence="8" id="KW-0418">Kinase</keyword>
<evidence type="ECO:0000256" key="12">
    <source>
        <dbReference type="SAM" id="Phobius"/>
    </source>
</evidence>
<feature type="transmembrane region" description="Helical" evidence="12">
    <location>
        <begin position="195"/>
        <end position="215"/>
    </location>
</feature>
<evidence type="ECO:0000256" key="10">
    <source>
        <dbReference type="ARBA" id="ARBA00023136"/>
    </source>
</evidence>
<dbReference type="InterPro" id="IPR018113">
    <property type="entry name" value="PTrfase_EIIB_Cys"/>
</dbReference>
<feature type="transmembrane region" description="Helical" evidence="12">
    <location>
        <begin position="135"/>
        <end position="158"/>
    </location>
</feature>
<organism evidence="15 16">
    <name type="scientific">Ligilactobacillus pabuli</name>
    <dbReference type="NCBI Taxonomy" id="2886039"/>
    <lineage>
        <taxon>Bacteria</taxon>
        <taxon>Bacillati</taxon>
        <taxon>Bacillota</taxon>
        <taxon>Bacilli</taxon>
        <taxon>Lactobacillales</taxon>
        <taxon>Lactobacillaceae</taxon>
        <taxon>Ligilactobacillus</taxon>
    </lineage>
</organism>
<feature type="transmembrane region" description="Helical" evidence="12">
    <location>
        <begin position="285"/>
        <end position="318"/>
    </location>
</feature>
<evidence type="ECO:0000256" key="9">
    <source>
        <dbReference type="ARBA" id="ARBA00022989"/>
    </source>
</evidence>
<dbReference type="InterPro" id="IPR001996">
    <property type="entry name" value="PTS_IIB_1"/>
</dbReference>
<dbReference type="NCBIfam" id="TIGR00826">
    <property type="entry name" value="EIIB_glc"/>
    <property type="match status" value="1"/>
</dbReference>
<keyword evidence="16" id="KW-1185">Reference proteome</keyword>
<feature type="transmembrane region" description="Helical" evidence="12">
    <location>
        <begin position="235"/>
        <end position="255"/>
    </location>
</feature>
<feature type="transmembrane region" description="Helical" evidence="12">
    <location>
        <begin position="51"/>
        <end position="68"/>
    </location>
</feature>